<feature type="region of interest" description="Disordered" evidence="1">
    <location>
        <begin position="1"/>
        <end position="23"/>
    </location>
</feature>
<evidence type="ECO:0000313" key="3">
    <source>
        <dbReference type="EMBL" id="ACU45090.1"/>
    </source>
</evidence>
<dbReference type="InterPro" id="IPR000198">
    <property type="entry name" value="RhoGAP_dom"/>
</dbReference>
<name>E8Z6L0_PFIPI</name>
<sequence>AMQVAISTSLKKEERDEDSDEEEDKLMTARCVLGLSVPYVVFQCARIIRENHLDVEGIFRISASQSEIKGLREAIDASTNCGVSELHGEAHDPYVLA</sequence>
<organism evidence="3">
    <name type="scientific">Pfiesteria piscicida</name>
    <name type="common">Phantom dinoflagellate</name>
    <dbReference type="NCBI Taxonomy" id="71001"/>
    <lineage>
        <taxon>Eukaryota</taxon>
        <taxon>Sar</taxon>
        <taxon>Alveolata</taxon>
        <taxon>Dinophyceae</taxon>
        <taxon>Peridiniales</taxon>
        <taxon>Pfiesteriaceae</taxon>
        <taxon>Pfiesteria</taxon>
    </lineage>
</organism>
<dbReference type="InterPro" id="IPR008936">
    <property type="entry name" value="Rho_GTPase_activation_prot"/>
</dbReference>
<feature type="domain" description="Rho-GAP" evidence="2">
    <location>
        <begin position="21"/>
        <end position="97"/>
    </location>
</feature>
<dbReference type="GO" id="GO:0007165">
    <property type="term" value="P:signal transduction"/>
    <property type="evidence" value="ECO:0007669"/>
    <property type="project" value="InterPro"/>
</dbReference>
<reference evidence="3" key="2">
    <citation type="book" date="2010" name="PROCEEDINGS OF 13TH INTERNATIONAL CONFERENCE ON HARMFUL ALGAE" publisher="International Society For The Study of Harmful Algae" city="Hong Kong, China">
        <title>Dinoflagellate meta-transcriptomics enabled by spliced leader.</title>
        <editorList>
            <person name="Unknown A."/>
        </editorList>
        <authorList>
            <person name="Lin S."/>
            <person name="Zhang H."/>
        </authorList>
    </citation>
    <scope>NUCLEOTIDE SEQUENCE</scope>
    <source>
        <strain evidence="3">CCMP1831</strain>
    </source>
</reference>
<protein>
    <recommendedName>
        <fullName evidence="2">Rho-GAP domain-containing protein</fullName>
    </recommendedName>
</protein>
<dbReference type="AlphaFoldDB" id="E8Z6L0"/>
<dbReference type="Gene3D" id="1.10.555.10">
    <property type="entry name" value="Rho GTPase activation protein"/>
    <property type="match status" value="1"/>
</dbReference>
<feature type="non-terminal residue" evidence="3">
    <location>
        <position position="1"/>
    </location>
</feature>
<dbReference type="Pfam" id="PF00620">
    <property type="entry name" value="RhoGAP"/>
    <property type="match status" value="1"/>
</dbReference>
<accession>E8Z6L0</accession>
<evidence type="ECO:0000259" key="2">
    <source>
        <dbReference type="PROSITE" id="PS50238"/>
    </source>
</evidence>
<proteinExistence type="evidence at transcript level"/>
<evidence type="ECO:0000256" key="1">
    <source>
        <dbReference type="SAM" id="MobiDB-lite"/>
    </source>
</evidence>
<dbReference type="EMBL" id="FJ600040">
    <property type="protein sequence ID" value="ACU45090.1"/>
    <property type="molecule type" value="mRNA"/>
</dbReference>
<dbReference type="SUPFAM" id="SSF48350">
    <property type="entry name" value="GTPase activation domain, GAP"/>
    <property type="match status" value="1"/>
</dbReference>
<dbReference type="PROSITE" id="PS50238">
    <property type="entry name" value="RHOGAP"/>
    <property type="match status" value="1"/>
</dbReference>
<reference evidence="3" key="1">
    <citation type="submission" date="2008-12" db="EMBL/GenBank/DDBJ databases">
        <authorList>
            <person name="Zhang H."/>
            <person name="Lin S."/>
        </authorList>
    </citation>
    <scope>NUCLEOTIDE SEQUENCE</scope>
    <source>
        <strain evidence="3">CCMP1831</strain>
    </source>
</reference>